<dbReference type="OrthoDB" id="3296472at2"/>
<keyword evidence="1" id="KW-0472">Membrane</keyword>
<feature type="transmembrane region" description="Helical" evidence="1">
    <location>
        <begin position="90"/>
        <end position="112"/>
    </location>
</feature>
<evidence type="ECO:0000313" key="3">
    <source>
        <dbReference type="Proteomes" id="UP000295578"/>
    </source>
</evidence>
<comment type="caution">
    <text evidence="2">The sequence shown here is derived from an EMBL/GenBank/DDBJ whole genome shotgun (WGS) entry which is preliminary data.</text>
</comment>
<dbReference type="AlphaFoldDB" id="A0A4R5AHF0"/>
<keyword evidence="1" id="KW-0812">Transmembrane</keyword>
<organism evidence="2 3">
    <name type="scientific">Actinomadura darangshiensis</name>
    <dbReference type="NCBI Taxonomy" id="705336"/>
    <lineage>
        <taxon>Bacteria</taxon>
        <taxon>Bacillati</taxon>
        <taxon>Actinomycetota</taxon>
        <taxon>Actinomycetes</taxon>
        <taxon>Streptosporangiales</taxon>
        <taxon>Thermomonosporaceae</taxon>
        <taxon>Actinomadura</taxon>
    </lineage>
</organism>
<protein>
    <recommendedName>
        <fullName evidence="4">DUF4157 domain-containing protein</fullName>
    </recommendedName>
</protein>
<gene>
    <name evidence="2" type="ORF">E1293_34320</name>
</gene>
<name>A0A4R5AHF0_9ACTN</name>
<dbReference type="EMBL" id="SMKY01000227">
    <property type="protein sequence ID" value="TDD70870.1"/>
    <property type="molecule type" value="Genomic_DNA"/>
</dbReference>
<evidence type="ECO:0008006" key="4">
    <source>
        <dbReference type="Google" id="ProtNLM"/>
    </source>
</evidence>
<keyword evidence="1" id="KW-1133">Transmembrane helix</keyword>
<dbReference type="Proteomes" id="UP000295578">
    <property type="component" value="Unassembled WGS sequence"/>
</dbReference>
<dbReference type="RefSeq" id="WP_132202099.1">
    <property type="nucleotide sequence ID" value="NZ_SMKY01000227.1"/>
</dbReference>
<proteinExistence type="predicted"/>
<keyword evidence="3" id="KW-1185">Reference proteome</keyword>
<evidence type="ECO:0000256" key="1">
    <source>
        <dbReference type="SAM" id="Phobius"/>
    </source>
</evidence>
<accession>A0A4R5AHF0</accession>
<sequence length="145" mass="15749">MKPVYRARQVVNAVNLSTPLGLLLAATATRPEGRVRKGPDGLLVAGGYRLPVPIASAFTVGNVILVRGDASRLTGTSRLLRHEGRHSTQYAWCLGIVMIPLYGICAGASMLLCGDWASYNPFERRAGLADGGYDRRPLRPFLRRS</sequence>
<reference evidence="2 3" key="1">
    <citation type="submission" date="2019-03" db="EMBL/GenBank/DDBJ databases">
        <title>Draft genome sequences of novel Actinobacteria.</title>
        <authorList>
            <person name="Sahin N."/>
            <person name="Ay H."/>
            <person name="Saygin H."/>
        </authorList>
    </citation>
    <scope>NUCLEOTIDE SEQUENCE [LARGE SCALE GENOMIC DNA]</scope>
    <source>
        <strain evidence="2 3">DSM 45941</strain>
    </source>
</reference>
<evidence type="ECO:0000313" key="2">
    <source>
        <dbReference type="EMBL" id="TDD70870.1"/>
    </source>
</evidence>